<evidence type="ECO:0000313" key="2">
    <source>
        <dbReference type="Proteomes" id="UP000006729"/>
    </source>
</evidence>
<sequence>MICEQPWQDFGKEDCMNIQLELELQCSNFAQIESFLQTRAHVQLVPDVQMSRFLNPTNEAPLKFLIPTRSGRLPSLQQCVIRRKLVGVQKQNLNQTFPMVLRMKLKPFERHHRLPEKLFHRSCHLQNTQIQNPTKPSAAYELVNLVTALVPSETACFASSPGKTNLTAVWISREVMVGFLLYLASLEAS</sequence>
<keyword evidence="2" id="KW-1185">Reference proteome</keyword>
<organism evidence="1 2">
    <name type="scientific">Populus trichocarpa</name>
    <name type="common">Western balsam poplar</name>
    <name type="synonym">Populus balsamifera subsp. trichocarpa</name>
    <dbReference type="NCBI Taxonomy" id="3694"/>
    <lineage>
        <taxon>Eukaryota</taxon>
        <taxon>Viridiplantae</taxon>
        <taxon>Streptophyta</taxon>
        <taxon>Embryophyta</taxon>
        <taxon>Tracheophyta</taxon>
        <taxon>Spermatophyta</taxon>
        <taxon>Magnoliopsida</taxon>
        <taxon>eudicotyledons</taxon>
        <taxon>Gunneridae</taxon>
        <taxon>Pentapetalae</taxon>
        <taxon>rosids</taxon>
        <taxon>fabids</taxon>
        <taxon>Malpighiales</taxon>
        <taxon>Salicaceae</taxon>
        <taxon>Saliceae</taxon>
        <taxon>Populus</taxon>
    </lineage>
</organism>
<evidence type="ECO:0000313" key="1">
    <source>
        <dbReference type="EMBL" id="PNT18248.1"/>
    </source>
</evidence>
<dbReference type="AlphaFoldDB" id="A0A2K1YYY7"/>
<dbReference type="EMBL" id="CM009299">
    <property type="protein sequence ID" value="PNT18248.1"/>
    <property type="molecule type" value="Genomic_DNA"/>
</dbReference>
<reference evidence="1 2" key="1">
    <citation type="journal article" date="2006" name="Science">
        <title>The genome of black cottonwood, Populus trichocarpa (Torr. &amp; Gray).</title>
        <authorList>
            <person name="Tuskan G.A."/>
            <person name="Difazio S."/>
            <person name="Jansson S."/>
            <person name="Bohlmann J."/>
            <person name="Grigoriev I."/>
            <person name="Hellsten U."/>
            <person name="Putnam N."/>
            <person name="Ralph S."/>
            <person name="Rombauts S."/>
            <person name="Salamov A."/>
            <person name="Schein J."/>
            <person name="Sterck L."/>
            <person name="Aerts A."/>
            <person name="Bhalerao R.R."/>
            <person name="Bhalerao R.P."/>
            <person name="Blaudez D."/>
            <person name="Boerjan W."/>
            <person name="Brun A."/>
            <person name="Brunner A."/>
            <person name="Busov V."/>
            <person name="Campbell M."/>
            <person name="Carlson J."/>
            <person name="Chalot M."/>
            <person name="Chapman J."/>
            <person name="Chen G.L."/>
            <person name="Cooper D."/>
            <person name="Coutinho P.M."/>
            <person name="Couturier J."/>
            <person name="Covert S."/>
            <person name="Cronk Q."/>
            <person name="Cunningham R."/>
            <person name="Davis J."/>
            <person name="Degroeve S."/>
            <person name="Dejardin A."/>
            <person name="Depamphilis C."/>
            <person name="Detter J."/>
            <person name="Dirks B."/>
            <person name="Dubchak I."/>
            <person name="Duplessis S."/>
            <person name="Ehlting J."/>
            <person name="Ellis B."/>
            <person name="Gendler K."/>
            <person name="Goodstein D."/>
            <person name="Gribskov M."/>
            <person name="Grimwood J."/>
            <person name="Groover A."/>
            <person name="Gunter L."/>
            <person name="Hamberger B."/>
            <person name="Heinze B."/>
            <person name="Helariutta Y."/>
            <person name="Henrissat B."/>
            <person name="Holligan D."/>
            <person name="Holt R."/>
            <person name="Huang W."/>
            <person name="Islam-Faridi N."/>
            <person name="Jones S."/>
            <person name="Jones-Rhoades M."/>
            <person name="Jorgensen R."/>
            <person name="Joshi C."/>
            <person name="Kangasjarvi J."/>
            <person name="Karlsson J."/>
            <person name="Kelleher C."/>
            <person name="Kirkpatrick R."/>
            <person name="Kirst M."/>
            <person name="Kohler A."/>
            <person name="Kalluri U."/>
            <person name="Larimer F."/>
            <person name="Leebens-Mack J."/>
            <person name="Leple J.C."/>
            <person name="Locascio P."/>
            <person name="Lou Y."/>
            <person name="Lucas S."/>
            <person name="Martin F."/>
            <person name="Montanini B."/>
            <person name="Napoli C."/>
            <person name="Nelson D.R."/>
            <person name="Nelson C."/>
            <person name="Nieminen K."/>
            <person name="Nilsson O."/>
            <person name="Pereda V."/>
            <person name="Peter G."/>
            <person name="Philippe R."/>
            <person name="Pilate G."/>
            <person name="Poliakov A."/>
            <person name="Razumovskaya J."/>
            <person name="Richardson P."/>
            <person name="Rinaldi C."/>
            <person name="Ritland K."/>
            <person name="Rouze P."/>
            <person name="Ryaboy D."/>
            <person name="Schmutz J."/>
            <person name="Schrader J."/>
            <person name="Segerman B."/>
            <person name="Shin H."/>
            <person name="Siddiqui A."/>
            <person name="Sterky F."/>
            <person name="Terry A."/>
            <person name="Tsai C.J."/>
            <person name="Uberbacher E."/>
            <person name="Unneberg P."/>
            <person name="Vahala J."/>
            <person name="Wall K."/>
            <person name="Wessler S."/>
            <person name="Yang G."/>
            <person name="Yin T."/>
            <person name="Douglas C."/>
            <person name="Marra M."/>
            <person name="Sandberg G."/>
            <person name="Van de Peer Y."/>
            <person name="Rokhsar D."/>
        </authorList>
    </citation>
    <scope>NUCLEOTIDE SEQUENCE [LARGE SCALE GENOMIC DNA]</scope>
    <source>
        <strain evidence="2">cv. Nisqually</strain>
    </source>
</reference>
<dbReference type="Proteomes" id="UP000006729">
    <property type="component" value="Chromosome 10"/>
</dbReference>
<dbReference type="InParanoid" id="A0A2K1YYY7"/>
<name>A0A2K1YYY7_POPTR</name>
<gene>
    <name evidence="1" type="ORF">POPTR_010G230700</name>
</gene>
<protein>
    <submittedName>
        <fullName evidence="1">Uncharacterized protein</fullName>
    </submittedName>
</protein>
<proteinExistence type="predicted"/>
<accession>A0A2K1YYY7</accession>